<proteinExistence type="predicted"/>
<evidence type="ECO:0000313" key="1">
    <source>
        <dbReference type="EMBL" id="TSE33271.1"/>
    </source>
</evidence>
<keyword evidence="2" id="KW-1185">Reference proteome</keyword>
<protein>
    <submittedName>
        <fullName evidence="1">Uncharacterized protein</fullName>
    </submittedName>
</protein>
<dbReference type="Proteomes" id="UP000318294">
    <property type="component" value="Unassembled WGS sequence"/>
</dbReference>
<name>A0A554XBQ0_9BURK</name>
<dbReference type="EMBL" id="VJON01000029">
    <property type="protein sequence ID" value="TSE33271.1"/>
    <property type="molecule type" value="Genomic_DNA"/>
</dbReference>
<dbReference type="AlphaFoldDB" id="A0A554XBQ0"/>
<reference evidence="1 2" key="1">
    <citation type="submission" date="2019-07" db="EMBL/GenBank/DDBJ databases">
        <title>Tepidimonas charontis SPSP-6 draft genome.</title>
        <authorList>
            <person name="Da Costa M.S."/>
            <person name="Froufe H.J.C."/>
            <person name="Egas C."/>
            <person name="Albuquerque L."/>
        </authorList>
    </citation>
    <scope>NUCLEOTIDE SEQUENCE [LARGE SCALE GENOMIC DNA]</scope>
    <source>
        <strain evidence="1 2">SPSP-6</strain>
    </source>
</reference>
<sequence length="82" mass="8603">MPAYCGHDVHKPGLGRCVHGMISGLGGRAARGTASIHIAEGMLLPVPATDARLRLCALGGAHAARVRVYGLHQRLHVFGWGV</sequence>
<organism evidence="1 2">
    <name type="scientific">Tepidimonas charontis</name>
    <dbReference type="NCBI Taxonomy" id="2267262"/>
    <lineage>
        <taxon>Bacteria</taxon>
        <taxon>Pseudomonadati</taxon>
        <taxon>Pseudomonadota</taxon>
        <taxon>Betaproteobacteria</taxon>
        <taxon>Burkholderiales</taxon>
        <taxon>Tepidimonas</taxon>
    </lineage>
</organism>
<comment type="caution">
    <text evidence="1">The sequence shown here is derived from an EMBL/GenBank/DDBJ whole genome shotgun (WGS) entry which is preliminary data.</text>
</comment>
<evidence type="ECO:0000313" key="2">
    <source>
        <dbReference type="Proteomes" id="UP000318294"/>
    </source>
</evidence>
<gene>
    <name evidence="1" type="ORF">Tchar_01804</name>
</gene>
<accession>A0A554XBQ0</accession>